<keyword evidence="3" id="KW-1185">Reference proteome</keyword>
<dbReference type="InterPro" id="IPR003812">
    <property type="entry name" value="Fido"/>
</dbReference>
<dbReference type="Proteomes" id="UP001501480">
    <property type="component" value="Unassembled WGS sequence"/>
</dbReference>
<feature type="domain" description="Fido" evidence="1">
    <location>
        <begin position="98"/>
        <end position="228"/>
    </location>
</feature>
<dbReference type="EMBL" id="BAAAPY010000008">
    <property type="protein sequence ID" value="GAA2081357.1"/>
    <property type="molecule type" value="Genomic_DNA"/>
</dbReference>
<evidence type="ECO:0000313" key="3">
    <source>
        <dbReference type="Proteomes" id="UP001501480"/>
    </source>
</evidence>
<sequence>MSETPDPLAALAALEGLPSAYAAARDGIDVLLRDRGLRRTTPEDTARSLLLGAAATATLEGDEVGPEDLAGGGGGATARGALRLSTELLGLVPVWSRSPIQAIARIHVLAAGGSAGADELGRPVSAEATARLSQGAARLALPTEAPALVVAALAHAEIANADAFSSHNAVVARAVERLLLVARGVDPASVTVPEAGHAAEPDGYRSALAAYARGDTAGVHQWLSYAAQAFARGAEASPLVAS</sequence>
<evidence type="ECO:0000313" key="2">
    <source>
        <dbReference type="EMBL" id="GAA2081357.1"/>
    </source>
</evidence>
<dbReference type="InterPro" id="IPR036597">
    <property type="entry name" value="Fido-like_dom_sf"/>
</dbReference>
<dbReference type="Gene3D" id="1.10.3290.10">
    <property type="entry name" value="Fido-like domain"/>
    <property type="match status" value="1"/>
</dbReference>
<comment type="caution">
    <text evidence="2">The sequence shown here is derived from an EMBL/GenBank/DDBJ whole genome shotgun (WGS) entry which is preliminary data.</text>
</comment>
<dbReference type="PROSITE" id="PS51459">
    <property type="entry name" value="FIDO"/>
    <property type="match status" value="1"/>
</dbReference>
<proteinExistence type="predicted"/>
<name>A0ABN2W5P9_9ACTN</name>
<dbReference type="RefSeq" id="WP_344328456.1">
    <property type="nucleotide sequence ID" value="NZ_BAAAPY010000008.1"/>
</dbReference>
<gene>
    <name evidence="2" type="ORF">GCM10009821_22470</name>
</gene>
<protein>
    <recommendedName>
        <fullName evidence="1">Fido domain-containing protein</fullName>
    </recommendedName>
</protein>
<evidence type="ECO:0000259" key="1">
    <source>
        <dbReference type="PROSITE" id="PS51459"/>
    </source>
</evidence>
<reference evidence="2 3" key="1">
    <citation type="journal article" date="2019" name="Int. J. Syst. Evol. Microbiol.">
        <title>The Global Catalogue of Microorganisms (GCM) 10K type strain sequencing project: providing services to taxonomists for standard genome sequencing and annotation.</title>
        <authorList>
            <consortium name="The Broad Institute Genomics Platform"/>
            <consortium name="The Broad Institute Genome Sequencing Center for Infectious Disease"/>
            <person name="Wu L."/>
            <person name="Ma J."/>
        </authorList>
    </citation>
    <scope>NUCLEOTIDE SEQUENCE [LARGE SCALE GENOMIC DNA]</scope>
    <source>
        <strain evidence="2 3">JCM 15749</strain>
    </source>
</reference>
<organism evidence="2 3">
    <name type="scientific">Aeromicrobium halocynthiae</name>
    <dbReference type="NCBI Taxonomy" id="560557"/>
    <lineage>
        <taxon>Bacteria</taxon>
        <taxon>Bacillati</taxon>
        <taxon>Actinomycetota</taxon>
        <taxon>Actinomycetes</taxon>
        <taxon>Propionibacteriales</taxon>
        <taxon>Nocardioidaceae</taxon>
        <taxon>Aeromicrobium</taxon>
    </lineage>
</organism>
<accession>A0ABN2W5P9</accession>